<keyword evidence="1" id="KW-0812">Transmembrane</keyword>
<organism evidence="4 5">
    <name type="scientific">Pseudoramibacter porci</name>
    <dbReference type="NCBI Taxonomy" id="2606631"/>
    <lineage>
        <taxon>Bacteria</taxon>
        <taxon>Bacillati</taxon>
        <taxon>Bacillota</taxon>
        <taxon>Clostridia</taxon>
        <taxon>Eubacteriales</taxon>
        <taxon>Eubacteriaceae</taxon>
        <taxon>Pseudoramibacter</taxon>
    </lineage>
</organism>
<dbReference type="InterPro" id="IPR008258">
    <property type="entry name" value="Transglycosylase_SLT_dom_1"/>
</dbReference>
<feature type="transmembrane region" description="Helical" evidence="1">
    <location>
        <begin position="214"/>
        <end position="232"/>
    </location>
</feature>
<sequence>MKRLLADAEKLTGVHYDINNLDDVFKAIHAIQVEMGFTGTTAKEAAGTVEGSYNSMKGAWENFLTALGTGNSQKIRKTTEELCDSIVANFRNIMPVIGNIFEGVGQVIEEYTGLPVNDLFKGIVGLINSSVIPAIKDATQFLSKHKEQVKELTPLLVGLLGALMAFKALSALAGIIKGIQTFFTILSMIKSFAGLVAFIKGLGGAITGAFGGPVGLAIVAIAGLVTALITLYNTNEKFRDFINGVWNGIKTVVLTVINAVKTAFGAVVQFFQGRIQLAQQQWQAVRSAFEAVGNVISIVFNTIENVITVVLMTIGNIIEAWIQLILLPFQFIWVNFKDQIIAVWNAIVGAVQTAINVIASVIQTVGMVIQAVWSFIWGGISISFRTVWNGMVAFFSPIINGIASVIMGFLTVVQSGWNIAWGAISTVFTLAWHGMQVVFLPIINAIRAVILGTINVIRGAFSAIVNFINDRIHLAEKQAQFIADVMSRIRDAVMIPVNAIRDGWSHAVDTVRNAIDRIRSFFHFNWELPKIKLPHFKIKGKFSLNPPEAPKFSVEWHAKAMDNPYMFTNATLFGAGEAGDEIMYGRQALMRDIKEAVGNQDIVGIVQALNAIALAIEEIAAIFSQIVSSGTNSGSASAIGTQAPQGSSMQTAASNTYGVLADQAHTATQSAQTDIVTSMTLQVADIQNTAPLMQIAAQAVYSPISQNAINATGQAKNTVLTNMQMMAIFIASLLGQFQASSYSTFNAVALSATDRTNAAKSSTQTIIIALEGWIRGQYSAFYALGVYTMQGYNNGLLAEKATVVGTTNQLVDAVKKAFRTGLGIASPSKVAFAYGRYTGIGFINGLNSTELGKFTRSTVSDMKGAFAKQKFSADANVNYMDDDSMKEVNWMRKYDGGSVVGGSGDGKLGRFVSNMLNLVNNDSHGYSQSNRWGPDFDCSSSIIYSLRKAGFDTGSASSTHNLSTNLTARGWSRLPYANPKRGDILLNDATHVEMALGGLINAGFHSAHGHPEPGDQAHEAYVGRDPGHWAAILRYKNGLGNSLADAIEEAYNFKKYGFGTMDAEGDDEGAAASGKLSDWVRAALKLTGQSESLASGLIRAAKAESGGNPRAVNNWDINAKLGHPSKGVMQMIDSTFNAYKLLGHGNIWNPIDNIVAAIRYMIARYGSVERVLKPRSKHWYGYAVGSRFISRDQFAKIHAGEAVIRKSENPYANSRGGFVTTALQEGINAVMSDFANKVAVTAAGGMTTVTNNNDMTQNVYFQETPKQPSAFRAELRQAGRSLAFNGN</sequence>
<proteinExistence type="predicted"/>
<keyword evidence="1" id="KW-1133">Transmembrane helix</keyword>
<evidence type="ECO:0000313" key="5">
    <source>
        <dbReference type="Proteomes" id="UP000461754"/>
    </source>
</evidence>
<comment type="caution">
    <text evidence="4">The sequence shown here is derived from an EMBL/GenBank/DDBJ whole genome shotgun (WGS) entry which is preliminary data.</text>
</comment>
<evidence type="ECO:0000259" key="2">
    <source>
        <dbReference type="Pfam" id="PF01464"/>
    </source>
</evidence>
<evidence type="ECO:0000259" key="3">
    <source>
        <dbReference type="Pfam" id="PF05382"/>
    </source>
</evidence>
<name>A0A7X2NED8_9FIRM</name>
<keyword evidence="5" id="KW-1185">Reference proteome</keyword>
<dbReference type="Gene3D" id="3.90.1720.10">
    <property type="entry name" value="endopeptidase domain like (from Nostoc punctiforme)"/>
    <property type="match status" value="1"/>
</dbReference>
<dbReference type="CDD" id="cd13402">
    <property type="entry name" value="LT_TF-like"/>
    <property type="match status" value="1"/>
</dbReference>
<accession>A0A7X2NED8</accession>
<dbReference type="InterPro" id="IPR016024">
    <property type="entry name" value="ARM-type_fold"/>
</dbReference>
<dbReference type="PANTHER" id="PTHR37813:SF1">
    <property type="entry name" value="FELS-2 PROPHAGE PROTEIN"/>
    <property type="match status" value="1"/>
</dbReference>
<dbReference type="PANTHER" id="PTHR37813">
    <property type="entry name" value="FELS-2 PROPHAGE PROTEIN"/>
    <property type="match status" value="1"/>
</dbReference>
<feature type="domain" description="Transglycosylase SLT" evidence="2">
    <location>
        <begin position="1091"/>
        <end position="1187"/>
    </location>
</feature>
<feature type="transmembrane region" description="Helical" evidence="1">
    <location>
        <begin position="419"/>
        <end position="442"/>
    </location>
</feature>
<reference evidence="4 5" key="1">
    <citation type="submission" date="2019-08" db="EMBL/GenBank/DDBJ databases">
        <title>In-depth cultivation of the pig gut microbiome towards novel bacterial diversity and tailored functional studies.</title>
        <authorList>
            <person name="Wylensek D."/>
            <person name="Hitch T.C.A."/>
            <person name="Clavel T."/>
        </authorList>
    </citation>
    <scope>NUCLEOTIDE SEQUENCE [LARGE SCALE GENOMIC DNA]</scope>
    <source>
        <strain evidence="4 5">RF-744-FAT-4</strain>
    </source>
</reference>
<dbReference type="SUPFAM" id="SSF53955">
    <property type="entry name" value="Lysozyme-like"/>
    <property type="match status" value="1"/>
</dbReference>
<feature type="transmembrane region" description="Helical" evidence="1">
    <location>
        <begin position="182"/>
        <end position="202"/>
    </location>
</feature>
<gene>
    <name evidence="4" type="ORF">FYJ52_00365</name>
</gene>
<keyword evidence="1" id="KW-0472">Membrane</keyword>
<feature type="domain" description="Bacteriophage lysin" evidence="3">
    <location>
        <begin position="925"/>
        <end position="987"/>
    </location>
</feature>
<feature type="transmembrane region" description="Helical" evidence="1">
    <location>
        <begin position="391"/>
        <end position="413"/>
    </location>
</feature>
<dbReference type="EMBL" id="VUMO01000001">
    <property type="protein sequence ID" value="MSS18876.1"/>
    <property type="molecule type" value="Genomic_DNA"/>
</dbReference>
<feature type="transmembrane region" description="Helical" evidence="1">
    <location>
        <begin position="252"/>
        <end position="271"/>
    </location>
</feature>
<dbReference type="Gene3D" id="1.10.530.10">
    <property type="match status" value="1"/>
</dbReference>
<protein>
    <submittedName>
        <fullName evidence="4">Transglycosylase SLT domain-containing protein</fullName>
    </submittedName>
</protein>
<dbReference type="RefSeq" id="WP_154575287.1">
    <property type="nucleotide sequence ID" value="NZ_VUMO01000001.1"/>
</dbReference>
<evidence type="ECO:0000313" key="4">
    <source>
        <dbReference type="EMBL" id="MSS18876.1"/>
    </source>
</evidence>
<feature type="transmembrane region" description="Helical" evidence="1">
    <location>
        <begin position="341"/>
        <end position="359"/>
    </location>
</feature>
<feature type="transmembrane region" description="Helical" evidence="1">
    <location>
        <begin position="365"/>
        <end position="384"/>
    </location>
</feature>
<feature type="transmembrane region" description="Helical" evidence="1">
    <location>
        <begin position="152"/>
        <end position="176"/>
    </location>
</feature>
<dbReference type="Proteomes" id="UP000461754">
    <property type="component" value="Unassembled WGS sequence"/>
</dbReference>
<dbReference type="InterPro" id="IPR023346">
    <property type="entry name" value="Lysozyme-like_dom_sf"/>
</dbReference>
<feature type="transmembrane region" description="Helical" evidence="1">
    <location>
        <begin position="306"/>
        <end position="329"/>
    </location>
</feature>
<dbReference type="Pfam" id="PF05382">
    <property type="entry name" value="Amidase_5"/>
    <property type="match status" value="1"/>
</dbReference>
<evidence type="ECO:0000256" key="1">
    <source>
        <dbReference type="SAM" id="Phobius"/>
    </source>
</evidence>
<dbReference type="SUPFAM" id="SSF48371">
    <property type="entry name" value="ARM repeat"/>
    <property type="match status" value="1"/>
</dbReference>
<dbReference type="InterPro" id="IPR008044">
    <property type="entry name" value="Phage_lysin"/>
</dbReference>
<feature type="transmembrane region" description="Helical" evidence="1">
    <location>
        <begin position="449"/>
        <end position="468"/>
    </location>
</feature>
<dbReference type="Pfam" id="PF01464">
    <property type="entry name" value="SLT"/>
    <property type="match status" value="1"/>
</dbReference>